<evidence type="ECO:0000256" key="6">
    <source>
        <dbReference type="ARBA" id="ARBA00023242"/>
    </source>
</evidence>
<dbReference type="PANTHER" id="PTHR12663">
    <property type="entry name" value="ANDROGEN INDUCED INHIBITOR OF PROLIFERATION AS3 / PDS5-RELATED"/>
    <property type="match status" value="1"/>
</dbReference>
<dbReference type="InterPro" id="IPR016024">
    <property type="entry name" value="ARM-type_fold"/>
</dbReference>
<gene>
    <name evidence="8" type="ORF">KY290_025258</name>
</gene>
<dbReference type="Pfam" id="PF20168">
    <property type="entry name" value="PDS5"/>
    <property type="match status" value="1"/>
</dbReference>
<keyword evidence="5" id="KW-0234">DNA repair</keyword>
<keyword evidence="4" id="KW-0498">Mitosis</keyword>
<keyword evidence="9" id="KW-1185">Reference proteome</keyword>
<dbReference type="EMBL" id="JAIVGD010000018">
    <property type="protein sequence ID" value="KAH0754988.1"/>
    <property type="molecule type" value="Genomic_DNA"/>
</dbReference>
<dbReference type="InterPro" id="IPR039776">
    <property type="entry name" value="Pds5"/>
</dbReference>
<evidence type="ECO:0000313" key="9">
    <source>
        <dbReference type="Proteomes" id="UP000826656"/>
    </source>
</evidence>
<comment type="subcellular location">
    <subcellularLocation>
        <location evidence="1">Nucleus</location>
    </subcellularLocation>
</comment>
<comment type="caution">
    <text evidence="8">The sequence shown here is derived from an EMBL/GenBank/DDBJ whole genome shotgun (WGS) entry which is preliminary data.</text>
</comment>
<keyword evidence="6" id="KW-0539">Nucleus</keyword>
<sequence>MDNITYDEEEEHNKRLLEAGNDLLQQPTYSYKEELLEKLDNLEHLLSMVKQVPPASARDAFRSAMEALVADGLLRHPDIDVKVSVASCISEIMRITAPDQPYDDSKFTNFFELAVLAFGKLSCLDGRCYSKVVSIIEDLAKYRTCVLIWDLELDALIIQMFQHFLNSIRPDHLYQVFMDIEEIISIIIKESEEILMQLLNIPISSVKKENQDVLEGMGINTKIPN</sequence>
<organism evidence="8 9">
    <name type="scientific">Solanum tuberosum</name>
    <name type="common">Potato</name>
    <dbReference type="NCBI Taxonomy" id="4113"/>
    <lineage>
        <taxon>Eukaryota</taxon>
        <taxon>Viridiplantae</taxon>
        <taxon>Streptophyta</taxon>
        <taxon>Embryophyta</taxon>
        <taxon>Tracheophyta</taxon>
        <taxon>Spermatophyta</taxon>
        <taxon>Magnoliopsida</taxon>
        <taxon>eudicotyledons</taxon>
        <taxon>Gunneridae</taxon>
        <taxon>Pentapetalae</taxon>
        <taxon>asterids</taxon>
        <taxon>lamiids</taxon>
        <taxon>Solanales</taxon>
        <taxon>Solanaceae</taxon>
        <taxon>Solanoideae</taxon>
        <taxon>Solaneae</taxon>
        <taxon>Solanum</taxon>
    </lineage>
</organism>
<evidence type="ECO:0000256" key="4">
    <source>
        <dbReference type="ARBA" id="ARBA00022776"/>
    </source>
</evidence>
<accession>A0ABQ7UV50</accession>
<evidence type="ECO:0000256" key="1">
    <source>
        <dbReference type="ARBA" id="ARBA00004123"/>
    </source>
</evidence>
<dbReference type="Proteomes" id="UP000826656">
    <property type="component" value="Unassembled WGS sequence"/>
</dbReference>
<keyword evidence="3" id="KW-0227">DNA damage</keyword>
<reference evidence="8 9" key="1">
    <citation type="journal article" date="2021" name="bioRxiv">
        <title>Chromosome-scale and haplotype-resolved genome assembly of a tetraploid potato cultivar.</title>
        <authorList>
            <person name="Sun H."/>
            <person name="Jiao W.-B."/>
            <person name="Krause K."/>
            <person name="Campoy J.A."/>
            <person name="Goel M."/>
            <person name="Folz-Donahue K."/>
            <person name="Kukat C."/>
            <person name="Huettel B."/>
            <person name="Schneeberger K."/>
        </authorList>
    </citation>
    <scope>NUCLEOTIDE SEQUENCE [LARGE SCALE GENOMIC DNA]</scope>
    <source>
        <strain evidence="8">SolTubOtavaFocal</strain>
        <tissue evidence="8">Leaves</tissue>
    </source>
</reference>
<dbReference type="PANTHER" id="PTHR12663:SF69">
    <property type="entry name" value="SISTER CHROMATID COHESION PROTEIN PDS5 HOMOLOG E"/>
    <property type="match status" value="1"/>
</dbReference>
<protein>
    <submittedName>
        <fullName evidence="8">Uncharacterized protein</fullName>
    </submittedName>
</protein>
<proteinExistence type="predicted"/>
<evidence type="ECO:0000256" key="7">
    <source>
        <dbReference type="ARBA" id="ARBA00023306"/>
    </source>
</evidence>
<evidence type="ECO:0000313" key="8">
    <source>
        <dbReference type="EMBL" id="KAH0754988.1"/>
    </source>
</evidence>
<name>A0ABQ7UV50_SOLTU</name>
<dbReference type="SUPFAM" id="SSF48371">
    <property type="entry name" value="ARM repeat"/>
    <property type="match status" value="1"/>
</dbReference>
<evidence type="ECO:0000256" key="2">
    <source>
        <dbReference type="ARBA" id="ARBA00022618"/>
    </source>
</evidence>
<evidence type="ECO:0000256" key="5">
    <source>
        <dbReference type="ARBA" id="ARBA00023204"/>
    </source>
</evidence>
<keyword evidence="2" id="KW-0132">Cell division</keyword>
<keyword evidence="7" id="KW-0131">Cell cycle</keyword>
<evidence type="ECO:0000256" key="3">
    <source>
        <dbReference type="ARBA" id="ARBA00022763"/>
    </source>
</evidence>